<keyword evidence="1" id="KW-1133">Transmembrane helix</keyword>
<organism evidence="2 3">
    <name type="scientific">Boothiomyces macroporosus</name>
    <dbReference type="NCBI Taxonomy" id="261099"/>
    <lineage>
        <taxon>Eukaryota</taxon>
        <taxon>Fungi</taxon>
        <taxon>Fungi incertae sedis</taxon>
        <taxon>Chytridiomycota</taxon>
        <taxon>Chytridiomycota incertae sedis</taxon>
        <taxon>Chytridiomycetes</taxon>
        <taxon>Rhizophydiales</taxon>
        <taxon>Terramycetaceae</taxon>
        <taxon>Boothiomyces</taxon>
    </lineage>
</organism>
<dbReference type="Proteomes" id="UP001210925">
    <property type="component" value="Unassembled WGS sequence"/>
</dbReference>
<accession>A0AAD5Y8L4</accession>
<dbReference type="EMBL" id="JADGKB010000032">
    <property type="protein sequence ID" value="KAJ3258005.1"/>
    <property type="molecule type" value="Genomic_DNA"/>
</dbReference>
<feature type="transmembrane region" description="Helical" evidence="1">
    <location>
        <begin position="100"/>
        <end position="125"/>
    </location>
</feature>
<proteinExistence type="predicted"/>
<protein>
    <submittedName>
        <fullName evidence="2">Uncharacterized protein</fullName>
    </submittedName>
</protein>
<evidence type="ECO:0000313" key="3">
    <source>
        <dbReference type="Proteomes" id="UP001210925"/>
    </source>
</evidence>
<reference evidence="2" key="1">
    <citation type="submission" date="2020-05" db="EMBL/GenBank/DDBJ databases">
        <title>Phylogenomic resolution of chytrid fungi.</title>
        <authorList>
            <person name="Stajich J.E."/>
            <person name="Amses K."/>
            <person name="Simmons R."/>
            <person name="Seto K."/>
            <person name="Myers J."/>
            <person name="Bonds A."/>
            <person name="Quandt C.A."/>
            <person name="Barry K."/>
            <person name="Liu P."/>
            <person name="Grigoriev I."/>
            <person name="Longcore J.E."/>
            <person name="James T.Y."/>
        </authorList>
    </citation>
    <scope>NUCLEOTIDE SEQUENCE</scope>
    <source>
        <strain evidence="2">PLAUS21</strain>
    </source>
</reference>
<keyword evidence="1" id="KW-0812">Transmembrane</keyword>
<name>A0AAD5Y8L4_9FUNG</name>
<feature type="transmembrane region" description="Helical" evidence="1">
    <location>
        <begin position="131"/>
        <end position="151"/>
    </location>
</feature>
<dbReference type="AlphaFoldDB" id="A0AAD5Y8L4"/>
<gene>
    <name evidence="2" type="ORF">HK103_004139</name>
</gene>
<keyword evidence="3" id="KW-1185">Reference proteome</keyword>
<feature type="transmembrane region" description="Helical" evidence="1">
    <location>
        <begin position="242"/>
        <end position="265"/>
    </location>
</feature>
<sequence>MGAKDKISIVAIIAVLGRIAQLSNARTASYSSMNLTDTDIIRYFQANVMLEFTFYTAGALGSNIFLVGVVSASAGVKLYPDMYVNGKLLSPEKILSLVRIFILTLALTVSVCWATVGATNGIYWYVVFRRFNYLLSICVVAFISFPVLTFFGSRMNKMIEKTVKVLEKPKPSYTIEASTNDHAVSNNNLGDNVAVPRTAHIKNFKLAISMTIWCMYILTIFNNICLLLGFELDFFQNNLVALLILKCLGDTSLWITTSFISIYLYQLR</sequence>
<evidence type="ECO:0000313" key="2">
    <source>
        <dbReference type="EMBL" id="KAJ3258005.1"/>
    </source>
</evidence>
<keyword evidence="1" id="KW-0472">Membrane</keyword>
<feature type="transmembrane region" description="Helical" evidence="1">
    <location>
        <begin position="52"/>
        <end position="79"/>
    </location>
</feature>
<feature type="transmembrane region" description="Helical" evidence="1">
    <location>
        <begin position="206"/>
        <end position="230"/>
    </location>
</feature>
<comment type="caution">
    <text evidence="2">The sequence shown here is derived from an EMBL/GenBank/DDBJ whole genome shotgun (WGS) entry which is preliminary data.</text>
</comment>
<evidence type="ECO:0000256" key="1">
    <source>
        <dbReference type="SAM" id="Phobius"/>
    </source>
</evidence>